<dbReference type="InterPro" id="IPR005490">
    <property type="entry name" value="LD_TPept_cat_dom"/>
</dbReference>
<evidence type="ECO:0000259" key="8">
    <source>
        <dbReference type="Pfam" id="PF03734"/>
    </source>
</evidence>
<dbReference type="GO" id="GO:0016740">
    <property type="term" value="F:transferase activity"/>
    <property type="evidence" value="ECO:0007669"/>
    <property type="project" value="UniProtKB-KW"/>
</dbReference>
<comment type="caution">
    <text evidence="9">The sequence shown here is derived from an EMBL/GenBank/DDBJ whole genome shotgun (WGS) entry which is preliminary data.</text>
</comment>
<dbReference type="EMBL" id="DXBC01000072">
    <property type="protein sequence ID" value="HIZ79087.1"/>
    <property type="molecule type" value="Genomic_DNA"/>
</dbReference>
<keyword evidence="3" id="KW-0133">Cell shape</keyword>
<protein>
    <submittedName>
        <fullName evidence="9">L,D-transpeptidase family protein</fullName>
    </submittedName>
</protein>
<gene>
    <name evidence="9" type="ORF">IAA17_04805</name>
</gene>
<evidence type="ECO:0000256" key="2">
    <source>
        <dbReference type="ARBA" id="ARBA00022679"/>
    </source>
</evidence>
<comment type="pathway">
    <text evidence="1">Cell wall biogenesis; peptidoglycan biosynthesis.</text>
</comment>
<dbReference type="AlphaFoldDB" id="A0A9D2K5W9"/>
<evidence type="ECO:0000313" key="10">
    <source>
        <dbReference type="Proteomes" id="UP000824101"/>
    </source>
</evidence>
<evidence type="ECO:0000256" key="7">
    <source>
        <dbReference type="SAM" id="SignalP"/>
    </source>
</evidence>
<evidence type="ECO:0000256" key="5">
    <source>
        <dbReference type="ARBA" id="ARBA00023316"/>
    </source>
</evidence>
<dbReference type="GO" id="GO:0008360">
    <property type="term" value="P:regulation of cell shape"/>
    <property type="evidence" value="ECO:0007669"/>
    <property type="project" value="UniProtKB-KW"/>
</dbReference>
<evidence type="ECO:0000256" key="6">
    <source>
        <dbReference type="SAM" id="MobiDB-lite"/>
    </source>
</evidence>
<dbReference type="SUPFAM" id="SSF141523">
    <property type="entry name" value="L,D-transpeptidase catalytic domain-like"/>
    <property type="match status" value="1"/>
</dbReference>
<dbReference type="Gene3D" id="2.40.440.10">
    <property type="entry name" value="L,D-transpeptidase catalytic domain-like"/>
    <property type="match status" value="1"/>
</dbReference>
<accession>A0A9D2K5W9</accession>
<keyword evidence="2" id="KW-0808">Transferase</keyword>
<dbReference type="CDD" id="cd16913">
    <property type="entry name" value="YkuD_like"/>
    <property type="match status" value="1"/>
</dbReference>
<keyword evidence="4" id="KW-0573">Peptidoglycan synthesis</keyword>
<feature type="signal peptide" evidence="7">
    <location>
        <begin position="1"/>
        <end position="27"/>
    </location>
</feature>
<dbReference type="PANTHER" id="PTHR38589">
    <property type="entry name" value="BLR0621 PROTEIN"/>
    <property type="match status" value="1"/>
</dbReference>
<sequence>MKRRNRKKAVFFIAAAILAAAAGISYGAEDGTGPGMGLVRTEDGRTEREEITGETAGTPEVAGTTAEAPGETSGTSGETAAAFEVPAGTAGGELPAAVLEYLPDRDVLSDPEIAADTDQIIVVRGQGGASVRAAYYQESDSVWSQVFETSGVWGLNGCSAEKREGDKKTPVGVYRFNMAFGILDDPGTVFPYHKVRETDYWVDDPDSVWYNRMVDASQVEKDWDSAEHLIEVDPYYNYALSLTYNEEAVPGKGSAIFLHCTTEGYAGSSGCICIPEPEMKQIIRQADEKTKIVILES</sequence>
<dbReference type="Pfam" id="PF03734">
    <property type="entry name" value="YkuD"/>
    <property type="match status" value="1"/>
</dbReference>
<dbReference type="GO" id="GO:0009252">
    <property type="term" value="P:peptidoglycan biosynthetic process"/>
    <property type="evidence" value="ECO:0007669"/>
    <property type="project" value="UniProtKB-KW"/>
</dbReference>
<name>A0A9D2K5W9_9FIRM</name>
<keyword evidence="5" id="KW-0961">Cell wall biogenesis/degradation</keyword>
<feature type="compositionally biased region" description="Basic and acidic residues" evidence="6">
    <location>
        <begin position="40"/>
        <end position="51"/>
    </location>
</feature>
<evidence type="ECO:0000256" key="3">
    <source>
        <dbReference type="ARBA" id="ARBA00022960"/>
    </source>
</evidence>
<keyword evidence="7" id="KW-0732">Signal</keyword>
<reference evidence="9" key="2">
    <citation type="submission" date="2021-04" db="EMBL/GenBank/DDBJ databases">
        <authorList>
            <person name="Gilroy R."/>
        </authorList>
    </citation>
    <scope>NUCLEOTIDE SEQUENCE</scope>
    <source>
        <strain evidence="9">ChiBcec1-1093</strain>
    </source>
</reference>
<evidence type="ECO:0000313" key="9">
    <source>
        <dbReference type="EMBL" id="HIZ79087.1"/>
    </source>
</evidence>
<evidence type="ECO:0000256" key="4">
    <source>
        <dbReference type="ARBA" id="ARBA00022984"/>
    </source>
</evidence>
<dbReference type="InterPro" id="IPR038063">
    <property type="entry name" value="Transpep_catalytic_dom"/>
</dbReference>
<feature type="region of interest" description="Disordered" evidence="6">
    <location>
        <begin position="30"/>
        <end position="77"/>
    </location>
</feature>
<proteinExistence type="predicted"/>
<evidence type="ECO:0000256" key="1">
    <source>
        <dbReference type="ARBA" id="ARBA00004752"/>
    </source>
</evidence>
<reference evidence="9" key="1">
    <citation type="journal article" date="2021" name="PeerJ">
        <title>Extensive microbial diversity within the chicken gut microbiome revealed by metagenomics and culture.</title>
        <authorList>
            <person name="Gilroy R."/>
            <person name="Ravi A."/>
            <person name="Getino M."/>
            <person name="Pursley I."/>
            <person name="Horton D.L."/>
            <person name="Alikhan N.F."/>
            <person name="Baker D."/>
            <person name="Gharbi K."/>
            <person name="Hall N."/>
            <person name="Watson M."/>
            <person name="Adriaenssens E.M."/>
            <person name="Foster-Nyarko E."/>
            <person name="Jarju S."/>
            <person name="Secka A."/>
            <person name="Antonio M."/>
            <person name="Oren A."/>
            <person name="Chaudhuri R.R."/>
            <person name="La Ragione R."/>
            <person name="Hildebrand F."/>
            <person name="Pallen M.J."/>
        </authorList>
    </citation>
    <scope>NUCLEOTIDE SEQUENCE</scope>
    <source>
        <strain evidence="9">ChiBcec1-1093</strain>
    </source>
</reference>
<dbReference type="Proteomes" id="UP000824101">
    <property type="component" value="Unassembled WGS sequence"/>
</dbReference>
<dbReference type="GO" id="GO:0071555">
    <property type="term" value="P:cell wall organization"/>
    <property type="evidence" value="ECO:0007669"/>
    <property type="project" value="UniProtKB-KW"/>
</dbReference>
<feature type="chain" id="PRO_5038701921" evidence="7">
    <location>
        <begin position="28"/>
        <end position="297"/>
    </location>
</feature>
<feature type="domain" description="L,D-TPase catalytic" evidence="8">
    <location>
        <begin position="152"/>
        <end position="294"/>
    </location>
</feature>
<dbReference type="PANTHER" id="PTHR38589:SF1">
    <property type="entry name" value="BLR0621 PROTEIN"/>
    <property type="match status" value="1"/>
</dbReference>
<organism evidence="9 10">
    <name type="scientific">Candidatus Lachnoclostridium stercorigallinarum</name>
    <dbReference type="NCBI Taxonomy" id="2838634"/>
    <lineage>
        <taxon>Bacteria</taxon>
        <taxon>Bacillati</taxon>
        <taxon>Bacillota</taxon>
        <taxon>Clostridia</taxon>
        <taxon>Lachnospirales</taxon>
        <taxon>Lachnospiraceae</taxon>
    </lineage>
</organism>